<keyword evidence="2" id="KW-1185">Reference proteome</keyword>
<evidence type="ECO:0000313" key="1">
    <source>
        <dbReference type="EMBL" id="KJA09465.1"/>
    </source>
</evidence>
<sequence length="68" mass="7416">MAVQSQADARVRADEMLAAVQLPSQADLAEFQQVASNLDLLLAARAVDVDGLIDEFARVRNPQRHATK</sequence>
<dbReference type="Proteomes" id="UP000032566">
    <property type="component" value="Unassembled WGS sequence"/>
</dbReference>
<dbReference type="AlphaFoldDB" id="A0A0D7K583"/>
<dbReference type="EMBL" id="JXYQ01000061">
    <property type="protein sequence ID" value="KJA09465.1"/>
    <property type="molecule type" value="Genomic_DNA"/>
</dbReference>
<name>A0A0D7K583_9BURK</name>
<reference evidence="1 2" key="1">
    <citation type="submission" date="2014-12" db="EMBL/GenBank/DDBJ databases">
        <title>Isolation of bacteria from lake water.</title>
        <authorList>
            <person name="Sheng K.-Y."/>
            <person name="Chin P.-S."/>
            <person name="Chan K.-G."/>
            <person name="Tan G.S."/>
        </authorList>
    </citation>
    <scope>NUCLEOTIDE SEQUENCE [LARGE SCALE GENOMIC DNA]</scope>
    <source>
        <strain evidence="1 2">KY4</strain>
    </source>
</reference>
<organism evidence="1 2">
    <name type="scientific">Acidovorax temperans</name>
    <dbReference type="NCBI Taxonomy" id="80878"/>
    <lineage>
        <taxon>Bacteria</taxon>
        <taxon>Pseudomonadati</taxon>
        <taxon>Pseudomonadota</taxon>
        <taxon>Betaproteobacteria</taxon>
        <taxon>Burkholderiales</taxon>
        <taxon>Comamonadaceae</taxon>
        <taxon>Acidovorax</taxon>
    </lineage>
</organism>
<dbReference type="STRING" id="80878.RP29_16520"/>
<proteinExistence type="predicted"/>
<accession>A0A0D7K583</accession>
<protein>
    <submittedName>
        <fullName evidence="1">Uncharacterized protein</fullName>
    </submittedName>
</protein>
<gene>
    <name evidence="1" type="ORF">RP29_16520</name>
</gene>
<evidence type="ECO:0000313" key="2">
    <source>
        <dbReference type="Proteomes" id="UP000032566"/>
    </source>
</evidence>
<dbReference type="PATRIC" id="fig|80878.5.peg.3222"/>
<comment type="caution">
    <text evidence="1">The sequence shown here is derived from an EMBL/GenBank/DDBJ whole genome shotgun (WGS) entry which is preliminary data.</text>
</comment>